<evidence type="ECO:0000256" key="1">
    <source>
        <dbReference type="SAM" id="SignalP"/>
    </source>
</evidence>
<proteinExistence type="predicted"/>
<gene>
    <name evidence="3" type="ORF">BGC33_10230</name>
</gene>
<dbReference type="AlphaFoldDB" id="A0A1J5TU80"/>
<keyword evidence="1" id="KW-0732">Signal</keyword>
<evidence type="ECO:0000313" key="4">
    <source>
        <dbReference type="Proteomes" id="UP000182798"/>
    </source>
</evidence>
<dbReference type="OrthoDB" id="9815730at2"/>
<name>A0A1J5TU80_9GAMM</name>
<dbReference type="Proteomes" id="UP000182798">
    <property type="component" value="Unassembled WGS sequence"/>
</dbReference>
<dbReference type="PROSITE" id="PS51257">
    <property type="entry name" value="PROKAR_LIPOPROTEIN"/>
    <property type="match status" value="1"/>
</dbReference>
<feature type="signal peptide" evidence="1">
    <location>
        <begin position="1"/>
        <end position="29"/>
    </location>
</feature>
<evidence type="ECO:0000313" key="3">
    <source>
        <dbReference type="EMBL" id="OIR24370.1"/>
    </source>
</evidence>
<dbReference type="PANTHER" id="PTHR35812">
    <property type="entry name" value="LIPOPROTEIN"/>
    <property type="match status" value="1"/>
</dbReference>
<feature type="domain" description="Fibronectin type-III" evidence="2">
    <location>
        <begin position="330"/>
        <end position="421"/>
    </location>
</feature>
<dbReference type="CDD" id="cd00063">
    <property type="entry name" value="FN3"/>
    <property type="match status" value="1"/>
</dbReference>
<dbReference type="SUPFAM" id="SSF49265">
    <property type="entry name" value="Fibronectin type III"/>
    <property type="match status" value="1"/>
</dbReference>
<dbReference type="RefSeq" id="WP_071564728.1">
    <property type="nucleotide sequence ID" value="NZ_MIQH01000707.1"/>
</dbReference>
<dbReference type="InterPro" id="IPR013783">
    <property type="entry name" value="Ig-like_fold"/>
</dbReference>
<sequence length="851" mass="90436">MSNLLKNSLVVAVALALQSCGVSSGFLSAAPIDNASCSIYNITLEGGKGDKLVSTISNKGVVEFNNVNYFGKALIECSAGGKYTDEATGEEKQSPMLRAALNFVEGEKFAVTPLTEIAVRIDTNLNNVIETHNSTVANAFGLSGKSITLIIPTNIDKTDITDDDAGDYAMVLAMLSKFEDQDVSNRGSLSEIMEAFKVELIDKTLDRATAKELVIALDGLDSKFKNTNADKIGANIVGVPLLTRLANLSTKNLIIGSPVTFVFENTGGDARSCGSEPSLPNGLIVVLFGGSCKIFGTPALLQSATMHTIKATNLKGNSTATISISVNLDIPRNLKTTKGNAAVTLTWQAVNGATGYKIYYSQNEINASNLGSASVLLTSGVSGTVSGLSSGTFYHFVVAALQGSTEGPLSNTVTTTPTGKPILTNLPSRHFILNKNIIAFMFHNTGTAASSCSSEPRLPNGLIVESNNSNGGCEIFGTPTVLQRVTTYTIKATNAIGDDTATISINVDLDTIKSLTAQSKANAAVTLTWDTVSGATKYQVYYAKQSFNGVNLSNYASLDGGSLLQNITGTSKTIANLAVGTQYYFIVTAIKGTFESGRSGETTAIPVEMLNDTGIIEGGKYQTGNNDTCTGTEISAQDCSNGRDAQAAAGTLIKIGGGKVGFDFTKLGSTGNVLSIQNATWATGDTGTESAGTKWSCVRDNVTGLVWEVKSNQGVEDSDTTDNNHTNIHHQGNVYRWGGKTAIGRENANRKGDYNNDWTGLVEGTNAENFCGNNNWRVPTIGELYSIIDLSITRPMIDNNYFPNAVVNSFWSSSPYVNSLNNAWLLEFYDGYLYNYLRSHKSYSVRLVHSK</sequence>
<dbReference type="EMBL" id="MIQH01000707">
    <property type="protein sequence ID" value="OIR24370.1"/>
    <property type="molecule type" value="Genomic_DNA"/>
</dbReference>
<feature type="chain" id="PRO_5009635834" description="Fibronectin type-III domain-containing protein" evidence="1">
    <location>
        <begin position="30"/>
        <end position="851"/>
    </location>
</feature>
<dbReference type="SMART" id="SM00060">
    <property type="entry name" value="FN3"/>
    <property type="match status" value="2"/>
</dbReference>
<protein>
    <recommendedName>
        <fullName evidence="2">Fibronectin type-III domain-containing protein</fullName>
    </recommendedName>
</protein>
<dbReference type="PANTHER" id="PTHR35812:SF1">
    <property type="entry name" value="LIPOPROTEIN"/>
    <property type="match status" value="1"/>
</dbReference>
<dbReference type="InterPro" id="IPR011460">
    <property type="entry name" value="Lcl_C"/>
</dbReference>
<dbReference type="Gene3D" id="2.60.40.10">
    <property type="entry name" value="Immunoglobulins"/>
    <property type="match status" value="3"/>
</dbReference>
<reference evidence="4" key="1">
    <citation type="submission" date="2016-09" db="EMBL/GenBank/DDBJ databases">
        <title>Genome Sequence of Bathymodiolus thermophilus sulfur-oxidizing gill endosymbiont.</title>
        <authorList>
            <person name="Ponnudurai R."/>
            <person name="Kleiner M."/>
            <person name="Sayavedra L."/>
            <person name="Thuermer A."/>
            <person name="Felbeck H."/>
            <person name="Schlueter R."/>
            <person name="Schweder T."/>
            <person name="Markert S."/>
        </authorList>
    </citation>
    <scope>NUCLEOTIDE SEQUENCE [LARGE SCALE GENOMIC DNA]</scope>
    <source>
        <strain evidence="4">BAT/CrabSpa'14</strain>
    </source>
</reference>
<evidence type="ECO:0000259" key="2">
    <source>
        <dbReference type="PROSITE" id="PS50853"/>
    </source>
</evidence>
<organism evidence="3 4">
    <name type="scientific">Bathymodiolus thermophilus thioautotrophic gill symbiont</name>
    <dbReference type="NCBI Taxonomy" id="2360"/>
    <lineage>
        <taxon>Bacteria</taxon>
        <taxon>Pseudomonadati</taxon>
        <taxon>Pseudomonadota</taxon>
        <taxon>Gammaproteobacteria</taxon>
        <taxon>sulfur-oxidizing symbionts</taxon>
    </lineage>
</organism>
<comment type="caution">
    <text evidence="3">The sequence shown here is derived from an EMBL/GenBank/DDBJ whole genome shotgun (WGS) entry which is preliminary data.</text>
</comment>
<dbReference type="PROSITE" id="PS50853">
    <property type="entry name" value="FN3"/>
    <property type="match status" value="1"/>
</dbReference>
<accession>A0A1J5TU80</accession>
<dbReference type="InterPro" id="IPR003961">
    <property type="entry name" value="FN3_dom"/>
</dbReference>
<dbReference type="Pfam" id="PF07603">
    <property type="entry name" value="Lcl_C"/>
    <property type="match status" value="1"/>
</dbReference>
<dbReference type="Pfam" id="PF00041">
    <property type="entry name" value="fn3"/>
    <property type="match status" value="1"/>
</dbReference>
<dbReference type="InterPro" id="IPR036116">
    <property type="entry name" value="FN3_sf"/>
</dbReference>